<reference evidence="1" key="1">
    <citation type="submission" date="2023-05" db="EMBL/GenBank/DDBJ databases">
        <authorList>
            <consortium name="ELIXIR-Norway"/>
        </authorList>
    </citation>
    <scope>NUCLEOTIDE SEQUENCE</scope>
</reference>
<dbReference type="Proteomes" id="UP001162501">
    <property type="component" value="Chromosome 11"/>
</dbReference>
<sequence>MTAFPAFENIKDNQSINFQPDPQDRTPSRHEAGMKTAASPGEKLCYRLKCESQRKQIPLHLSKTLGEAASWSNLAWSSAILSSDRTVSDGG</sequence>
<evidence type="ECO:0000313" key="2">
    <source>
        <dbReference type="Proteomes" id="UP001162501"/>
    </source>
</evidence>
<proteinExistence type="predicted"/>
<organism evidence="1 2">
    <name type="scientific">Rangifer tarandus platyrhynchus</name>
    <name type="common">Svalbard reindeer</name>
    <dbReference type="NCBI Taxonomy" id="3082113"/>
    <lineage>
        <taxon>Eukaryota</taxon>
        <taxon>Metazoa</taxon>
        <taxon>Chordata</taxon>
        <taxon>Craniata</taxon>
        <taxon>Vertebrata</taxon>
        <taxon>Euteleostomi</taxon>
        <taxon>Mammalia</taxon>
        <taxon>Eutheria</taxon>
        <taxon>Laurasiatheria</taxon>
        <taxon>Artiodactyla</taxon>
        <taxon>Ruminantia</taxon>
        <taxon>Pecora</taxon>
        <taxon>Cervidae</taxon>
        <taxon>Odocoileinae</taxon>
        <taxon>Rangifer</taxon>
    </lineage>
</organism>
<evidence type="ECO:0000313" key="1">
    <source>
        <dbReference type="EMBL" id="CAM9491844.1"/>
    </source>
</evidence>
<dbReference type="EMBL" id="OX596095">
    <property type="protein sequence ID" value="CAM9491844.1"/>
    <property type="molecule type" value="Genomic_DNA"/>
</dbReference>
<name>A0AC59Y9L7_RANTA</name>
<feature type="non-terminal residue" evidence="1">
    <location>
        <position position="91"/>
    </location>
</feature>
<accession>A0AC59Y9L7</accession>
<reference evidence="1" key="2">
    <citation type="submission" date="2025-03" db="EMBL/GenBank/DDBJ databases">
        <authorList>
            <consortium name="ELIXIR-Norway"/>
            <consortium name="Elixir Norway"/>
        </authorList>
    </citation>
    <scope>NUCLEOTIDE SEQUENCE</scope>
</reference>
<gene>
    <name evidence="1" type="ORF">MRATA1EN22A_LOCUS3269</name>
</gene>
<protein>
    <submittedName>
        <fullName evidence="1">Uncharacterized protein</fullName>
    </submittedName>
</protein>